<gene>
    <name evidence="1" type="ORF">BLNAU_19017</name>
</gene>
<accession>A0ABQ9X2R1</accession>
<name>A0ABQ9X2R1_9EUKA</name>
<reference evidence="1 2" key="1">
    <citation type="journal article" date="2022" name="bioRxiv">
        <title>Genomics of Preaxostyla Flagellates Illuminates Evolutionary Transitions and the Path Towards Mitochondrial Loss.</title>
        <authorList>
            <person name="Novak L.V.F."/>
            <person name="Treitli S.C."/>
            <person name="Pyrih J."/>
            <person name="Halakuc P."/>
            <person name="Pipaliya S.V."/>
            <person name="Vacek V."/>
            <person name="Brzon O."/>
            <person name="Soukal P."/>
            <person name="Eme L."/>
            <person name="Dacks J.B."/>
            <person name="Karnkowska A."/>
            <person name="Elias M."/>
            <person name="Hampl V."/>
        </authorList>
    </citation>
    <scope>NUCLEOTIDE SEQUENCE [LARGE SCALE GENOMIC DNA]</scope>
    <source>
        <strain evidence="1">NAU3</strain>
        <tissue evidence="1">Gut</tissue>
    </source>
</reference>
<evidence type="ECO:0000313" key="2">
    <source>
        <dbReference type="Proteomes" id="UP001281761"/>
    </source>
</evidence>
<proteinExistence type="predicted"/>
<organism evidence="1 2">
    <name type="scientific">Blattamonas nauphoetae</name>
    <dbReference type="NCBI Taxonomy" id="2049346"/>
    <lineage>
        <taxon>Eukaryota</taxon>
        <taxon>Metamonada</taxon>
        <taxon>Preaxostyla</taxon>
        <taxon>Oxymonadida</taxon>
        <taxon>Blattamonas</taxon>
    </lineage>
</organism>
<comment type="caution">
    <text evidence="1">The sequence shown here is derived from an EMBL/GenBank/DDBJ whole genome shotgun (WGS) entry which is preliminary data.</text>
</comment>
<evidence type="ECO:0000313" key="1">
    <source>
        <dbReference type="EMBL" id="KAK2946058.1"/>
    </source>
</evidence>
<dbReference type="EMBL" id="JARBJD010000239">
    <property type="protein sequence ID" value="KAK2946058.1"/>
    <property type="molecule type" value="Genomic_DNA"/>
</dbReference>
<keyword evidence="2" id="KW-1185">Reference proteome</keyword>
<sequence length="408" mass="47053">MCFLPFSDDALSKAYKLLEFLLTQPLNPESTEIWPDSHITPQQWFDGLLAIAHTNSGYLLTIILRLIARISSDLNHESRVVVLTSGHTQFHSLLLTSVNDLLSLALTPEMEQDDNIPAGQTSHHSNIVNHLILPMQPYFRYFSRHHLMFPDLSTNTIFLVAVSKIAEIFVADVNLLSITSLTLHFSTYLSILEACKRELEWYLRLFDFRQFRARWMKCSKQTDNWNEFMRSLNEYGLSDVLDRQGFMDESGRCGGRNDFENNPDNFCLSSFIILFGTLTLLVKLNKQLRLQPLNRIILHRHCLLLVDQPAIAEADQASKTNPFRRMGCSTHLFLDHNSQFERKCNLQMCPSIYKTSHRGSAFKAGAVGQRVVMEADGRKGKRMFSYFQLDLNNEEKEKGQKEKRVVRE</sequence>
<protein>
    <submittedName>
        <fullName evidence="1">Uncharacterized protein</fullName>
    </submittedName>
</protein>
<dbReference type="Proteomes" id="UP001281761">
    <property type="component" value="Unassembled WGS sequence"/>
</dbReference>